<keyword evidence="5 18" id="KW-1133">Transmembrane helix</keyword>
<evidence type="ECO:0000256" key="17">
    <source>
        <dbReference type="RuleBase" id="RU000688"/>
    </source>
</evidence>
<dbReference type="PROSITE" id="PS00237">
    <property type="entry name" value="G_PROTEIN_RECEP_F1_1"/>
    <property type="match status" value="1"/>
</dbReference>
<keyword evidence="13" id="KW-0449">Lipoprotein</keyword>
<reference evidence="21" key="1">
    <citation type="submission" date="2025-08" db="UniProtKB">
        <authorList>
            <consortium name="RefSeq"/>
        </authorList>
    </citation>
    <scope>IDENTIFICATION</scope>
    <source>
        <tissue evidence="21">Spleen</tissue>
    </source>
</reference>
<dbReference type="GO" id="GO:0005886">
    <property type="term" value="C:plasma membrane"/>
    <property type="evidence" value="ECO:0007669"/>
    <property type="project" value="UniProtKB-SubCell"/>
</dbReference>
<feature type="transmembrane region" description="Helical" evidence="18">
    <location>
        <begin position="67"/>
        <end position="86"/>
    </location>
</feature>
<evidence type="ECO:0000256" key="11">
    <source>
        <dbReference type="ARBA" id="ARBA00023180"/>
    </source>
</evidence>
<feature type="domain" description="G-protein coupled receptors family 1 profile" evidence="19">
    <location>
        <begin position="46"/>
        <end position="391"/>
    </location>
</feature>
<evidence type="ECO:0000256" key="6">
    <source>
        <dbReference type="ARBA" id="ARBA00023040"/>
    </source>
</evidence>
<dbReference type="SUPFAM" id="SSF81321">
    <property type="entry name" value="Family A G protein-coupled receptor-like"/>
    <property type="match status" value="1"/>
</dbReference>
<dbReference type="PANTHER" id="PTHR24248:SF154">
    <property type="entry name" value="D(3) DOPAMINE RECEPTOR"/>
    <property type="match status" value="1"/>
</dbReference>
<evidence type="ECO:0000256" key="12">
    <source>
        <dbReference type="ARBA" id="ARBA00023224"/>
    </source>
</evidence>
<keyword evidence="20" id="KW-1185">Reference proteome</keyword>
<evidence type="ECO:0000256" key="7">
    <source>
        <dbReference type="ARBA" id="ARBA00023136"/>
    </source>
</evidence>
<dbReference type="PRINTS" id="PR00242">
    <property type="entry name" value="DOPAMINER"/>
</dbReference>
<dbReference type="PRINTS" id="PR00568">
    <property type="entry name" value="DOPAMINED3R"/>
</dbReference>
<dbReference type="InterPro" id="IPR001620">
    <property type="entry name" value="Dopamine_D3_rcpt"/>
</dbReference>
<organism evidence="20 21">
    <name type="scientific">Phascolarctos cinereus</name>
    <name type="common">Koala</name>
    <dbReference type="NCBI Taxonomy" id="38626"/>
    <lineage>
        <taxon>Eukaryota</taxon>
        <taxon>Metazoa</taxon>
        <taxon>Chordata</taxon>
        <taxon>Craniata</taxon>
        <taxon>Vertebrata</taxon>
        <taxon>Euteleostomi</taxon>
        <taxon>Mammalia</taxon>
        <taxon>Metatheria</taxon>
        <taxon>Diprotodontia</taxon>
        <taxon>Phascolarctidae</taxon>
        <taxon>Phascolarctos</taxon>
    </lineage>
</organism>
<dbReference type="GO" id="GO:0045744">
    <property type="term" value="P:negative regulation of G protein-coupled receptor signaling pathway"/>
    <property type="evidence" value="ECO:0007669"/>
    <property type="project" value="UniProtKB-ARBA"/>
</dbReference>
<dbReference type="GO" id="GO:0043266">
    <property type="term" value="P:regulation of potassium ion transport"/>
    <property type="evidence" value="ECO:0007669"/>
    <property type="project" value="TreeGrafter"/>
</dbReference>
<dbReference type="InterPro" id="IPR000929">
    <property type="entry name" value="Dopamine_rcpt"/>
</dbReference>
<feature type="transmembrane region" description="Helical" evidence="18">
    <location>
        <begin position="98"/>
        <end position="130"/>
    </location>
</feature>
<sequence length="408" mass="45319">MALLSPLNSSVNSTCGKENTTGAGLPHPHAYYALFYCALILAIVFGNVLVCLAVLKERSLQTATNYLVVSLAVADLLVATLVMPWVVYLEVTGGVWNFNRICCVIFVTLDVMMCTASILNLCAISIDRYIAVVMPVRYQYSSSQSSCRRVSFMIAVVWVLAFAVSCPLLFGLNTTGDPSVCAISNPDFVIYSSVISFYLPFVVTLLIYARIYVVLRRRRRKRILTRQNSQCISVKPDYPPQVTSPGRAHSSEKLLAAMELKRYYSFCQDAPLPKPGHQNEEGELKGAGRTLGGLNPTMAPKLGLEVRKLSSGRMMTSLRLSSQQPRSVPLREKKATQMLVIVLGAFIICWLPFFLTHILNTHCQACHVPPELYSATTWLGYVNSALNPVIYTTFNVEFRRAFLKILSC</sequence>
<dbReference type="GO" id="GO:0051967">
    <property type="term" value="P:negative regulation of synaptic transmission, glutamatergic"/>
    <property type="evidence" value="ECO:0007669"/>
    <property type="project" value="TreeGrafter"/>
</dbReference>
<evidence type="ECO:0000256" key="18">
    <source>
        <dbReference type="SAM" id="Phobius"/>
    </source>
</evidence>
<dbReference type="GO" id="GO:0007195">
    <property type="term" value="P:adenylate cyclase-inhibiting dopamine receptor signaling pathway"/>
    <property type="evidence" value="ECO:0007669"/>
    <property type="project" value="InterPro"/>
</dbReference>
<dbReference type="GO" id="GO:0045202">
    <property type="term" value="C:synapse"/>
    <property type="evidence" value="ECO:0007669"/>
    <property type="project" value="GOC"/>
</dbReference>
<dbReference type="SMART" id="SM01381">
    <property type="entry name" value="7TM_GPCR_Srsx"/>
    <property type="match status" value="1"/>
</dbReference>
<evidence type="ECO:0000256" key="8">
    <source>
        <dbReference type="ARBA" id="ARBA00023139"/>
    </source>
</evidence>
<evidence type="ECO:0000256" key="15">
    <source>
        <dbReference type="ARBA" id="ARBA00029573"/>
    </source>
</evidence>
<evidence type="ECO:0000256" key="2">
    <source>
        <dbReference type="ARBA" id="ARBA00016167"/>
    </source>
</evidence>
<evidence type="ECO:0000313" key="21">
    <source>
        <dbReference type="RefSeq" id="XP_020862825.1"/>
    </source>
</evidence>
<dbReference type="GO" id="GO:0051481">
    <property type="term" value="P:negative regulation of cytosolic calcium ion concentration"/>
    <property type="evidence" value="ECO:0007669"/>
    <property type="project" value="TreeGrafter"/>
</dbReference>
<dbReference type="GO" id="GO:0004930">
    <property type="term" value="F:G protein-coupled receptor activity"/>
    <property type="evidence" value="ECO:0007669"/>
    <property type="project" value="UniProtKB-KW"/>
</dbReference>
<keyword evidence="10 17" id="KW-0675">Receptor</keyword>
<feature type="transmembrane region" description="Helical" evidence="18">
    <location>
        <begin position="30"/>
        <end position="55"/>
    </location>
</feature>
<evidence type="ECO:0000256" key="5">
    <source>
        <dbReference type="ARBA" id="ARBA00022989"/>
    </source>
</evidence>
<gene>
    <name evidence="21" type="primary">DRD3</name>
</gene>
<dbReference type="CTD" id="1814"/>
<feature type="transmembrane region" description="Helical" evidence="18">
    <location>
        <begin position="150"/>
        <end position="170"/>
    </location>
</feature>
<evidence type="ECO:0000256" key="9">
    <source>
        <dbReference type="ARBA" id="ARBA00023157"/>
    </source>
</evidence>
<proteinExistence type="inferred from homology"/>
<keyword evidence="12 17" id="KW-0807">Transducer</keyword>
<dbReference type="GO" id="GO:0048148">
    <property type="term" value="P:behavioral response to cocaine"/>
    <property type="evidence" value="ECO:0007669"/>
    <property type="project" value="UniProtKB-ARBA"/>
</dbReference>
<dbReference type="AlphaFoldDB" id="A0A6P5LW86"/>
<dbReference type="InterPro" id="IPR000276">
    <property type="entry name" value="GPCR_Rhodpsn"/>
</dbReference>
<evidence type="ECO:0000256" key="10">
    <source>
        <dbReference type="ARBA" id="ARBA00023170"/>
    </source>
</evidence>
<dbReference type="RefSeq" id="XP_020862825.1">
    <property type="nucleotide sequence ID" value="XM_021007166.1"/>
</dbReference>
<keyword evidence="11" id="KW-0325">Glycoprotein</keyword>
<name>A0A6P5LW86_PHACI</name>
<keyword evidence="3" id="KW-1003">Cell membrane</keyword>
<dbReference type="FunFam" id="1.20.1070.10:FF:000287">
    <property type="entry name" value="Dopamine receptor D3"/>
    <property type="match status" value="1"/>
</dbReference>
<feature type="transmembrane region" description="Helical" evidence="18">
    <location>
        <begin position="339"/>
        <end position="359"/>
    </location>
</feature>
<evidence type="ECO:0000256" key="14">
    <source>
        <dbReference type="ARBA" id="ARBA00025000"/>
    </source>
</evidence>
<evidence type="ECO:0000256" key="16">
    <source>
        <dbReference type="ARBA" id="ARBA00046686"/>
    </source>
</evidence>
<feature type="transmembrane region" description="Helical" evidence="18">
    <location>
        <begin position="190"/>
        <end position="213"/>
    </location>
</feature>
<evidence type="ECO:0000259" key="19">
    <source>
        <dbReference type="PROSITE" id="PS50262"/>
    </source>
</evidence>
<evidence type="ECO:0000256" key="4">
    <source>
        <dbReference type="ARBA" id="ARBA00022692"/>
    </source>
</evidence>
<dbReference type="GO" id="GO:0014059">
    <property type="term" value="P:regulation of dopamine secretion"/>
    <property type="evidence" value="ECO:0007669"/>
    <property type="project" value="TreeGrafter"/>
</dbReference>
<keyword evidence="8" id="KW-0564">Palmitate</keyword>
<dbReference type="Proteomes" id="UP000515140">
    <property type="component" value="Unplaced"/>
</dbReference>
<dbReference type="Pfam" id="PF00001">
    <property type="entry name" value="7tm_1"/>
    <property type="match status" value="1"/>
</dbReference>
<keyword evidence="4 17" id="KW-0812">Transmembrane</keyword>
<comment type="subcellular location">
    <subcellularLocation>
        <location evidence="1">Cell membrane</location>
        <topology evidence="1">Multi-pass membrane protein</topology>
    </subcellularLocation>
</comment>
<evidence type="ECO:0000256" key="3">
    <source>
        <dbReference type="ARBA" id="ARBA00022475"/>
    </source>
</evidence>
<comment type="subunit">
    <text evidence="16">Interacts with CLIC6. Interacts with GRK4. Interacts with PALM. Interacts with FLNA (via filamin repeat 21); increases PKA-mediated phosphorylation of FLNA.</text>
</comment>
<dbReference type="InterPro" id="IPR017452">
    <property type="entry name" value="GPCR_Rhodpsn_7TM"/>
</dbReference>
<dbReference type="PROSITE" id="PS50262">
    <property type="entry name" value="G_PROTEIN_RECEP_F1_2"/>
    <property type="match status" value="1"/>
</dbReference>
<evidence type="ECO:0000256" key="13">
    <source>
        <dbReference type="ARBA" id="ARBA00023288"/>
    </source>
</evidence>
<dbReference type="GO" id="GO:0060158">
    <property type="term" value="P:phospholipase C-activating dopamine receptor signaling pathway"/>
    <property type="evidence" value="ECO:0007669"/>
    <property type="project" value="TreeGrafter"/>
</dbReference>
<keyword evidence="7 18" id="KW-0472">Membrane</keyword>
<accession>A0A6P5LW86</accession>
<dbReference type="PRINTS" id="PR00237">
    <property type="entry name" value="GPCRRHODOPSN"/>
</dbReference>
<dbReference type="GO" id="GO:0001591">
    <property type="term" value="F:dopamine neurotransmitter receptor activity, coupled via Gi/Go"/>
    <property type="evidence" value="ECO:0007669"/>
    <property type="project" value="TreeGrafter"/>
</dbReference>
<evidence type="ECO:0000256" key="1">
    <source>
        <dbReference type="ARBA" id="ARBA00004651"/>
    </source>
</evidence>
<keyword evidence="9" id="KW-1015">Disulfide bond</keyword>
<dbReference type="Gene3D" id="1.20.1070.10">
    <property type="entry name" value="Rhodopsin 7-helix transmembrane proteins"/>
    <property type="match status" value="2"/>
</dbReference>
<keyword evidence="6 17" id="KW-0297">G-protein coupled receptor</keyword>
<comment type="function">
    <text evidence="14">Dopamine receptor whose activity is mediated by G proteins which inhibit adenylyl cyclase. Promotes cell proliferation.</text>
</comment>
<dbReference type="PANTHER" id="PTHR24248">
    <property type="entry name" value="ADRENERGIC RECEPTOR-RELATED G-PROTEIN COUPLED RECEPTOR"/>
    <property type="match status" value="1"/>
</dbReference>
<dbReference type="GeneID" id="110222242"/>
<evidence type="ECO:0000313" key="20">
    <source>
        <dbReference type="Proteomes" id="UP000515140"/>
    </source>
</evidence>
<comment type="similarity">
    <text evidence="17">Belongs to the G-protein coupled receptor 1 family.</text>
</comment>
<protein>
    <recommendedName>
        <fullName evidence="2">D(3) dopamine receptor</fullName>
    </recommendedName>
    <alternativeName>
        <fullName evidence="15">Dopamine D3 receptor</fullName>
    </alternativeName>
</protein>